<protein>
    <recommendedName>
        <fullName evidence="2">Dickkopf N-terminal cysteine-rich domain-containing protein</fullName>
    </recommendedName>
</protein>
<dbReference type="AlphaFoldDB" id="A0AAN7Z0K5"/>
<dbReference type="InterPro" id="IPR052326">
    <property type="entry name" value="Diff-Dev_Assoc_Protein"/>
</dbReference>
<dbReference type="PANTHER" id="PTHR33459:SF10">
    <property type="entry name" value="DICKKOPF N-TERMINAL CYSTEINE-RICH DOMAIN-CONTAINING PROTEIN-RELATED"/>
    <property type="match status" value="1"/>
</dbReference>
<keyword evidence="1" id="KW-0812">Transmembrane</keyword>
<evidence type="ECO:0000313" key="3">
    <source>
        <dbReference type="EMBL" id="KAK5579680.1"/>
    </source>
</evidence>
<keyword evidence="1" id="KW-1133">Transmembrane helix</keyword>
<dbReference type="GO" id="GO:0005576">
    <property type="term" value="C:extracellular region"/>
    <property type="evidence" value="ECO:0007669"/>
    <property type="project" value="InterPro"/>
</dbReference>
<gene>
    <name evidence="3" type="ORF">RB653_009365</name>
</gene>
<keyword evidence="1" id="KW-0472">Membrane</keyword>
<sequence length="358" mass="40453">MRTNRRFIFLIIFYNLSNLIFVSGDCINCLKEGEICDLSLGNCNYGLTCFNDQTRSNSSSICTKYLKQGDSCSIIKDSDLCDIGLKCLKDEDSKYKCLDYGFSTYLEKCKLDSDCSTTNQKCVNGYCYLLNYKQCFSPTDCTYDQICSLETSIYKCVNMKLKGGYCYASRLCFNGLICVNGVCTERILNQIGQFCNSDYDCDTNNGLYCSNFGICEKFFEPTSNNCKYSKNNSTESINQCGEYQSCGCENKCIQSSAYPIKYSLEHDLKNCAYDNECVYTDSINMLSKQSCINKYCKKHICNYKSSLIIGNNSNSGNHNCGYNKYLIDKYCSNSSPSNSFISIIIIIFSLILISTLVL</sequence>
<feature type="domain" description="Dickkopf N-terminal cysteine-rich" evidence="2">
    <location>
        <begin position="134"/>
        <end position="184"/>
    </location>
</feature>
<organism evidence="3 4">
    <name type="scientific">Dictyostelium firmibasis</name>
    <dbReference type="NCBI Taxonomy" id="79012"/>
    <lineage>
        <taxon>Eukaryota</taxon>
        <taxon>Amoebozoa</taxon>
        <taxon>Evosea</taxon>
        <taxon>Eumycetozoa</taxon>
        <taxon>Dictyostelia</taxon>
        <taxon>Dictyosteliales</taxon>
        <taxon>Dictyosteliaceae</taxon>
        <taxon>Dictyostelium</taxon>
    </lineage>
</organism>
<proteinExistence type="predicted"/>
<keyword evidence="4" id="KW-1185">Reference proteome</keyword>
<reference evidence="3 4" key="1">
    <citation type="submission" date="2023-11" db="EMBL/GenBank/DDBJ databases">
        <title>Dfirmibasis_genome.</title>
        <authorList>
            <person name="Edelbroek B."/>
            <person name="Kjellin J."/>
            <person name="Jerlstrom-Hultqvist J."/>
            <person name="Soderbom F."/>
        </authorList>
    </citation>
    <scope>NUCLEOTIDE SEQUENCE [LARGE SCALE GENOMIC DNA]</scope>
    <source>
        <strain evidence="3 4">TNS-C-14</strain>
    </source>
</reference>
<evidence type="ECO:0000313" key="4">
    <source>
        <dbReference type="Proteomes" id="UP001344447"/>
    </source>
</evidence>
<evidence type="ECO:0000259" key="2">
    <source>
        <dbReference type="Pfam" id="PF04706"/>
    </source>
</evidence>
<dbReference type="Pfam" id="PF04706">
    <property type="entry name" value="Dickkopf_N"/>
    <property type="match status" value="1"/>
</dbReference>
<name>A0AAN7Z0K5_9MYCE</name>
<feature type="transmembrane region" description="Helical" evidence="1">
    <location>
        <begin position="339"/>
        <end position="357"/>
    </location>
</feature>
<dbReference type="Proteomes" id="UP001344447">
    <property type="component" value="Unassembled WGS sequence"/>
</dbReference>
<dbReference type="InterPro" id="IPR006796">
    <property type="entry name" value="Dickkopf_N"/>
</dbReference>
<dbReference type="PANTHER" id="PTHR33459">
    <property type="entry name" value="DD-GDCA PROTEIN"/>
    <property type="match status" value="1"/>
</dbReference>
<feature type="transmembrane region" description="Helical" evidence="1">
    <location>
        <begin position="7"/>
        <end position="24"/>
    </location>
</feature>
<dbReference type="EMBL" id="JAVFKY010000003">
    <property type="protein sequence ID" value="KAK5579680.1"/>
    <property type="molecule type" value="Genomic_DNA"/>
</dbReference>
<comment type="caution">
    <text evidence="3">The sequence shown here is derived from an EMBL/GenBank/DDBJ whole genome shotgun (WGS) entry which is preliminary data.</text>
</comment>
<accession>A0AAN7Z0K5</accession>
<dbReference type="GO" id="GO:0030178">
    <property type="term" value="P:negative regulation of Wnt signaling pathway"/>
    <property type="evidence" value="ECO:0007669"/>
    <property type="project" value="InterPro"/>
</dbReference>
<evidence type="ECO:0000256" key="1">
    <source>
        <dbReference type="SAM" id="Phobius"/>
    </source>
</evidence>